<dbReference type="EMBL" id="GISG01182602">
    <property type="protein sequence ID" value="MBA4654223.1"/>
    <property type="molecule type" value="Transcribed_RNA"/>
</dbReference>
<feature type="region of interest" description="Disordered" evidence="1">
    <location>
        <begin position="43"/>
        <end position="75"/>
    </location>
</feature>
<reference evidence="2" key="2">
    <citation type="submission" date="2020-07" db="EMBL/GenBank/DDBJ databases">
        <authorList>
            <person name="Vera ALvarez R."/>
            <person name="Arias-Moreno D.M."/>
            <person name="Jimenez-Jacinto V."/>
            <person name="Jimenez-Bremont J.F."/>
            <person name="Swaminathan K."/>
            <person name="Moose S.P."/>
            <person name="Guerrero-Gonzalez M.L."/>
            <person name="Marino-Ramirez L."/>
            <person name="Landsman D."/>
            <person name="Rodriguez-Kessler M."/>
            <person name="Delgado-Sanchez P."/>
        </authorList>
    </citation>
    <scope>NUCLEOTIDE SEQUENCE</scope>
    <source>
        <tissue evidence="2">Cladode</tissue>
    </source>
</reference>
<sequence length="476" mass="53735">MFEEGMANLLTDFEMDDSLLAPPPVSTNKRRKMIGLDDLFNEHKMEQERGKKRKSNGARARKVYASDNDDDTNETEHRLTETLLDFRKTIKEVDGQDDALNELDREDVNVSWGLQVFGTQRAPLPLAVPDLGGCMLLQSFGSNELSMVMAYNSDMEKFLKGLLLNGWLSKLIMNCRFLEESIAKWTFNLLVYSSDESLMTSACEFWCAILLCSKADEHALKIGWLPGFLEMNRALESFGMLSHFLPGVGLSDGIEESDHMDSACRGPPINVRVWIKFLNACCQLGNRCPVFSAVEAEKIVGSLVCLFLERQLLGLTMALHDCLISVISSFEEKEWNNSCENVAKSLADRVPRDPNCLRMIECISGVDARSKQLRSTVASDILRSCFDEEMTDTEDVLKSLISINLKVRSCDLFKIYIYLVLIENCLIFGGKANPVVNELWRGFIWKCSSQIPNTDFRPCAQEIRSRAAYLLQSTTK</sequence>
<dbReference type="PANTHER" id="PTHR37212">
    <property type="entry name" value="ACTIN PROTEIN 2/3 COMPLEX SUBUNIT-LIKE PROTEIN"/>
    <property type="match status" value="1"/>
</dbReference>
<evidence type="ECO:0000256" key="1">
    <source>
        <dbReference type="SAM" id="MobiDB-lite"/>
    </source>
</evidence>
<dbReference type="AlphaFoldDB" id="A0A7C9E1Y0"/>
<organism evidence="2">
    <name type="scientific">Opuntia streptacantha</name>
    <name type="common">Prickly pear cactus</name>
    <name type="synonym">Opuntia cardona</name>
    <dbReference type="NCBI Taxonomy" id="393608"/>
    <lineage>
        <taxon>Eukaryota</taxon>
        <taxon>Viridiplantae</taxon>
        <taxon>Streptophyta</taxon>
        <taxon>Embryophyta</taxon>
        <taxon>Tracheophyta</taxon>
        <taxon>Spermatophyta</taxon>
        <taxon>Magnoliopsida</taxon>
        <taxon>eudicotyledons</taxon>
        <taxon>Gunneridae</taxon>
        <taxon>Pentapetalae</taxon>
        <taxon>Caryophyllales</taxon>
        <taxon>Cactineae</taxon>
        <taxon>Cactaceae</taxon>
        <taxon>Opuntioideae</taxon>
        <taxon>Opuntia</taxon>
    </lineage>
</organism>
<accession>A0A7C9E1Y0</accession>
<reference evidence="2" key="1">
    <citation type="journal article" date="2013" name="J. Plant Res.">
        <title>Effect of fungi and light on seed germination of three Opuntia species from semiarid lands of central Mexico.</title>
        <authorList>
            <person name="Delgado-Sanchez P."/>
            <person name="Jimenez-Bremont J.F."/>
            <person name="Guerrero-Gonzalez Mde L."/>
            <person name="Flores J."/>
        </authorList>
    </citation>
    <scope>NUCLEOTIDE SEQUENCE</scope>
    <source>
        <tissue evidence="2">Cladode</tissue>
    </source>
</reference>
<protein>
    <submittedName>
        <fullName evidence="2">Uncharacterized protein</fullName>
    </submittedName>
</protein>
<dbReference type="PANTHER" id="PTHR37212:SF2">
    <property type="entry name" value="ACTIN PROTEIN 2_3 COMPLEX SUBUNIT-LIKE PROTEIN"/>
    <property type="match status" value="1"/>
</dbReference>
<proteinExistence type="predicted"/>
<evidence type="ECO:0000313" key="2">
    <source>
        <dbReference type="EMBL" id="MBA4654223.1"/>
    </source>
</evidence>
<feature type="compositionally biased region" description="Basic residues" evidence="1">
    <location>
        <begin position="50"/>
        <end position="62"/>
    </location>
</feature>
<name>A0A7C9E1Y0_OPUST</name>